<feature type="transmembrane region" description="Helical" evidence="1">
    <location>
        <begin position="20"/>
        <end position="53"/>
    </location>
</feature>
<sequence>MSSLMNQQNKLEKAKRVQFLGTFFAGFLVSTFWTSWIGMPLMAWGAYLGWQWFKFRAKRGMRF</sequence>
<accession>A0ABS3AX32</accession>
<name>A0ABS3AX32_9FIRM</name>
<protein>
    <submittedName>
        <fullName evidence="2">Uncharacterized protein</fullName>
    </submittedName>
</protein>
<dbReference type="Proteomes" id="UP000765003">
    <property type="component" value="Unassembled WGS sequence"/>
</dbReference>
<keyword evidence="3" id="KW-1185">Reference proteome</keyword>
<evidence type="ECO:0000313" key="2">
    <source>
        <dbReference type="EMBL" id="MBN4077387.1"/>
    </source>
</evidence>
<reference evidence="2" key="1">
    <citation type="submission" date="2021-02" db="EMBL/GenBank/DDBJ databases">
        <title>Activity-based single-cell genomes from oceanic crustal fluid captures similar information to metagenomic and metatranscriptomic surveys with orders of magnitude less sampling.</title>
        <authorList>
            <person name="D'Angelo T.S."/>
            <person name="Orcutt B.N."/>
        </authorList>
    </citation>
    <scope>NUCLEOTIDE SEQUENCE [LARGE SCALE GENOMIC DNA]</scope>
    <source>
        <strain evidence="2">AH-315-E05</strain>
    </source>
</reference>
<keyword evidence="1" id="KW-0472">Membrane</keyword>
<keyword evidence="1" id="KW-0812">Transmembrane</keyword>
<evidence type="ECO:0000313" key="3">
    <source>
        <dbReference type="Proteomes" id="UP000765003"/>
    </source>
</evidence>
<evidence type="ECO:0000256" key="1">
    <source>
        <dbReference type="SAM" id="Phobius"/>
    </source>
</evidence>
<comment type="caution">
    <text evidence="2">The sequence shown here is derived from an EMBL/GenBank/DDBJ whole genome shotgun (WGS) entry which is preliminary data.</text>
</comment>
<organism evidence="2 3">
    <name type="scientific">Sulfobacillus acidophilus</name>
    <dbReference type="NCBI Taxonomy" id="53633"/>
    <lineage>
        <taxon>Bacteria</taxon>
        <taxon>Bacillati</taxon>
        <taxon>Bacillota</taxon>
        <taxon>Clostridia</taxon>
        <taxon>Eubacteriales</taxon>
        <taxon>Clostridiales Family XVII. Incertae Sedis</taxon>
        <taxon>Sulfobacillus</taxon>
    </lineage>
</organism>
<keyword evidence="1" id="KW-1133">Transmembrane helix</keyword>
<dbReference type="EMBL" id="JAFITA010000005">
    <property type="protein sequence ID" value="MBN4077387.1"/>
    <property type="molecule type" value="Genomic_DNA"/>
</dbReference>
<gene>
    <name evidence="2" type="ORF">JYT19_00580</name>
</gene>
<proteinExistence type="predicted"/>